<dbReference type="Proteomes" id="UP000319671">
    <property type="component" value="Unassembled WGS sequence"/>
</dbReference>
<dbReference type="InterPro" id="IPR020846">
    <property type="entry name" value="MFS_dom"/>
</dbReference>
<dbReference type="RefSeq" id="WP_144562768.1">
    <property type="nucleotide sequence ID" value="NZ_VIVN01000001.1"/>
</dbReference>
<dbReference type="PANTHER" id="PTHR23528">
    <property type="match status" value="1"/>
</dbReference>
<sequence length="399" mass="43616">MNPNVIKTPFPRLIAGISIGSFGYNLALITPLAFLLTVKLAMLDPANVTKNFSIIGLTTGIIGILSQYMAGVISDRTTWKLGRRRPWMLIGSIGGAAALYGVGAAKSFTMVLLFWALAKLLLSFMSTAITALIPDQVPENKRGTASGIYGLVSPLAIMIGINLMFILNSWAIEKKFLLLGMICVVSAIITSLLIKEGKVEYQQERGKNDSLTFGEKMSRIYPSPRKYPYFTYGVLTRFFMGIAYTAASFTSVYYLERFHVSQQDLAGIVSTSMNITIPILAVASIIGGGLSDKFGRQKPFVFLAAAVTAIGILGYGFAPSIGFSYVCGSVISLGFGMFLAVDIALMSRVLPHPEDAAKDMESSTLPMILEDRLPTRQQVKLLRQEAIHYSLEYWLSLEY</sequence>
<dbReference type="InterPro" id="IPR011701">
    <property type="entry name" value="MFS"/>
</dbReference>
<protein>
    <submittedName>
        <fullName evidence="8">Na+/melibiose symporter-like transporter</fullName>
    </submittedName>
</protein>
<dbReference type="GO" id="GO:0005886">
    <property type="term" value="C:plasma membrane"/>
    <property type="evidence" value="ECO:0007669"/>
    <property type="project" value="UniProtKB-SubCell"/>
</dbReference>
<evidence type="ECO:0000313" key="9">
    <source>
        <dbReference type="Proteomes" id="UP000319671"/>
    </source>
</evidence>
<evidence type="ECO:0000313" key="8">
    <source>
        <dbReference type="EMBL" id="TWE09174.1"/>
    </source>
</evidence>
<feature type="transmembrane region" description="Helical" evidence="6">
    <location>
        <begin position="54"/>
        <end position="74"/>
    </location>
</feature>
<keyword evidence="4 6" id="KW-1133">Transmembrane helix</keyword>
<comment type="caution">
    <text evidence="8">The sequence shown here is derived from an EMBL/GenBank/DDBJ whole genome shotgun (WGS) entry which is preliminary data.</text>
</comment>
<accession>A0A561E0Q0</accession>
<feature type="transmembrane region" description="Helical" evidence="6">
    <location>
        <begin position="265"/>
        <end position="288"/>
    </location>
</feature>
<dbReference type="GO" id="GO:0022857">
    <property type="term" value="F:transmembrane transporter activity"/>
    <property type="evidence" value="ECO:0007669"/>
    <property type="project" value="InterPro"/>
</dbReference>
<evidence type="ECO:0000256" key="5">
    <source>
        <dbReference type="ARBA" id="ARBA00023136"/>
    </source>
</evidence>
<evidence type="ECO:0000256" key="1">
    <source>
        <dbReference type="ARBA" id="ARBA00004651"/>
    </source>
</evidence>
<feature type="transmembrane region" description="Helical" evidence="6">
    <location>
        <begin position="111"/>
        <end position="134"/>
    </location>
</feature>
<evidence type="ECO:0000256" key="2">
    <source>
        <dbReference type="ARBA" id="ARBA00022448"/>
    </source>
</evidence>
<evidence type="ECO:0000259" key="7">
    <source>
        <dbReference type="PROSITE" id="PS50850"/>
    </source>
</evidence>
<evidence type="ECO:0000256" key="6">
    <source>
        <dbReference type="SAM" id="Phobius"/>
    </source>
</evidence>
<organism evidence="8 9">
    <name type="scientific">Neobacillus bataviensis</name>
    <dbReference type="NCBI Taxonomy" id="220685"/>
    <lineage>
        <taxon>Bacteria</taxon>
        <taxon>Bacillati</taxon>
        <taxon>Bacillota</taxon>
        <taxon>Bacilli</taxon>
        <taxon>Bacillales</taxon>
        <taxon>Bacillaceae</taxon>
        <taxon>Neobacillus</taxon>
    </lineage>
</organism>
<feature type="domain" description="Major facilitator superfamily (MFS) profile" evidence="7">
    <location>
        <begin position="11"/>
        <end position="399"/>
    </location>
</feature>
<dbReference type="PANTHER" id="PTHR23528:SF1">
    <property type="entry name" value="MAJOR FACILITATOR SUPERFAMILY (MFS) PROFILE DOMAIN-CONTAINING PROTEIN"/>
    <property type="match status" value="1"/>
</dbReference>
<keyword evidence="2" id="KW-0813">Transport</keyword>
<dbReference type="PROSITE" id="PS50850">
    <property type="entry name" value="MFS"/>
    <property type="match status" value="1"/>
</dbReference>
<evidence type="ECO:0000256" key="4">
    <source>
        <dbReference type="ARBA" id="ARBA00022989"/>
    </source>
</evidence>
<keyword evidence="9" id="KW-1185">Reference proteome</keyword>
<feature type="transmembrane region" description="Helical" evidence="6">
    <location>
        <begin position="300"/>
        <end position="317"/>
    </location>
</feature>
<feature type="transmembrane region" description="Helical" evidence="6">
    <location>
        <begin position="12"/>
        <end position="34"/>
    </location>
</feature>
<reference evidence="8 9" key="1">
    <citation type="submission" date="2019-06" db="EMBL/GenBank/DDBJ databases">
        <title>Sorghum-associated microbial communities from plants grown in Nebraska, USA.</title>
        <authorList>
            <person name="Schachtman D."/>
        </authorList>
    </citation>
    <scope>NUCLEOTIDE SEQUENCE [LARGE SCALE GENOMIC DNA]</scope>
    <source>
        <strain evidence="8 9">2482</strain>
    </source>
</reference>
<dbReference type="Pfam" id="PF07690">
    <property type="entry name" value="MFS_1"/>
    <property type="match status" value="1"/>
</dbReference>
<keyword evidence="3 6" id="KW-0812">Transmembrane</keyword>
<proteinExistence type="predicted"/>
<gene>
    <name evidence="8" type="ORF">FB550_1011206</name>
</gene>
<feature type="transmembrane region" description="Helical" evidence="6">
    <location>
        <begin position="86"/>
        <end position="105"/>
    </location>
</feature>
<dbReference type="EMBL" id="VIVN01000001">
    <property type="protein sequence ID" value="TWE09174.1"/>
    <property type="molecule type" value="Genomic_DNA"/>
</dbReference>
<dbReference type="Gene3D" id="1.20.1250.20">
    <property type="entry name" value="MFS general substrate transporter like domains"/>
    <property type="match status" value="2"/>
</dbReference>
<evidence type="ECO:0000256" key="3">
    <source>
        <dbReference type="ARBA" id="ARBA00022692"/>
    </source>
</evidence>
<feature type="transmembrane region" description="Helical" evidence="6">
    <location>
        <begin position="229"/>
        <end position="253"/>
    </location>
</feature>
<keyword evidence="5 6" id="KW-0472">Membrane</keyword>
<dbReference type="AlphaFoldDB" id="A0A561E0Q0"/>
<comment type="subcellular location">
    <subcellularLocation>
        <location evidence="1">Cell membrane</location>
        <topology evidence="1">Multi-pass membrane protein</topology>
    </subcellularLocation>
</comment>
<feature type="transmembrane region" description="Helical" evidence="6">
    <location>
        <begin position="146"/>
        <end position="170"/>
    </location>
</feature>
<feature type="transmembrane region" description="Helical" evidence="6">
    <location>
        <begin position="323"/>
        <end position="345"/>
    </location>
</feature>
<dbReference type="SUPFAM" id="SSF103473">
    <property type="entry name" value="MFS general substrate transporter"/>
    <property type="match status" value="1"/>
</dbReference>
<name>A0A561E0Q0_9BACI</name>
<feature type="transmembrane region" description="Helical" evidence="6">
    <location>
        <begin position="176"/>
        <end position="194"/>
    </location>
</feature>
<dbReference type="InterPro" id="IPR036259">
    <property type="entry name" value="MFS_trans_sf"/>
</dbReference>